<dbReference type="InterPro" id="IPR036388">
    <property type="entry name" value="WH-like_DNA-bd_sf"/>
</dbReference>
<dbReference type="EMBL" id="JACHEJ010000007">
    <property type="protein sequence ID" value="MBB6180997.1"/>
    <property type="molecule type" value="Genomic_DNA"/>
</dbReference>
<protein>
    <submittedName>
        <fullName evidence="6">DNA-binding transcriptional LysR family regulator</fullName>
    </submittedName>
</protein>
<dbReference type="InterPro" id="IPR005119">
    <property type="entry name" value="LysR_subst-bd"/>
</dbReference>
<feature type="domain" description="HTH lysR-type" evidence="5">
    <location>
        <begin position="7"/>
        <end position="64"/>
    </location>
</feature>
<gene>
    <name evidence="6" type="ORF">HNQ75_002980</name>
</gene>
<dbReference type="Pfam" id="PF03466">
    <property type="entry name" value="LysR_substrate"/>
    <property type="match status" value="1"/>
</dbReference>
<dbReference type="PANTHER" id="PTHR30537">
    <property type="entry name" value="HTH-TYPE TRANSCRIPTIONAL REGULATOR"/>
    <property type="match status" value="1"/>
</dbReference>
<comment type="similarity">
    <text evidence="1">Belongs to the LysR transcriptional regulatory family.</text>
</comment>
<dbReference type="PANTHER" id="PTHR30537:SF74">
    <property type="entry name" value="HTH-TYPE TRANSCRIPTIONAL REGULATOR TRPI"/>
    <property type="match status" value="1"/>
</dbReference>
<dbReference type="PROSITE" id="PS50931">
    <property type="entry name" value="HTH_LYSR"/>
    <property type="match status" value="1"/>
</dbReference>
<keyword evidence="4" id="KW-0804">Transcription</keyword>
<dbReference type="CDD" id="cd08432">
    <property type="entry name" value="PBP2_GcdR_TrpI_HvrB_AmpR_like"/>
    <property type="match status" value="1"/>
</dbReference>
<keyword evidence="7" id="KW-1185">Reference proteome</keyword>
<dbReference type="InterPro" id="IPR058163">
    <property type="entry name" value="LysR-type_TF_proteobact-type"/>
</dbReference>
<sequence length="310" mass="33417">MKNLNMLHLNGLRAVEAVARLGSLQAAAEEMSVTIGAVSQQVIKAEAQLGRSVFLRQPKGMVPLDAARPMLARLTEGFRALSQGVALGRPADENLLTVSVAPVFAARFLVHRLESFSRRHPLIRLRIEATTALADLNGGDVDLAIRVGRGVWPGVDAELLMEQRVFPVCAPALAAELREPADILRLPAIIDGPSAFSWDVWLQQAGLAGRRMTTRHVFNDASLCLDATMAGQGVMLAWQTLASFALEQGRLVKPFALEAATGMGHYLVTRAGIRQPAKVRAFADWLRAEMQALDREVVTPAPAGASPTLP</sequence>
<dbReference type="Gene3D" id="3.40.190.10">
    <property type="entry name" value="Periplasmic binding protein-like II"/>
    <property type="match status" value="2"/>
</dbReference>
<name>A0A7W9YZA4_9HYPH</name>
<evidence type="ECO:0000256" key="2">
    <source>
        <dbReference type="ARBA" id="ARBA00023015"/>
    </source>
</evidence>
<dbReference type="AlphaFoldDB" id="A0A7W9YZA4"/>
<organism evidence="6 7">
    <name type="scientific">Pseudorhizobium flavum</name>
    <dbReference type="NCBI Taxonomy" id="1335061"/>
    <lineage>
        <taxon>Bacteria</taxon>
        <taxon>Pseudomonadati</taxon>
        <taxon>Pseudomonadota</taxon>
        <taxon>Alphaproteobacteria</taxon>
        <taxon>Hyphomicrobiales</taxon>
        <taxon>Rhizobiaceae</taxon>
        <taxon>Rhizobium/Agrobacterium group</taxon>
        <taxon>Pseudorhizobium</taxon>
    </lineage>
</organism>
<dbReference type="Proteomes" id="UP000535501">
    <property type="component" value="Unassembled WGS sequence"/>
</dbReference>
<dbReference type="GO" id="GO:0043565">
    <property type="term" value="F:sequence-specific DNA binding"/>
    <property type="evidence" value="ECO:0007669"/>
    <property type="project" value="TreeGrafter"/>
</dbReference>
<evidence type="ECO:0000256" key="3">
    <source>
        <dbReference type="ARBA" id="ARBA00023125"/>
    </source>
</evidence>
<dbReference type="GO" id="GO:0003700">
    <property type="term" value="F:DNA-binding transcription factor activity"/>
    <property type="evidence" value="ECO:0007669"/>
    <property type="project" value="InterPro"/>
</dbReference>
<dbReference type="GO" id="GO:0006351">
    <property type="term" value="P:DNA-templated transcription"/>
    <property type="evidence" value="ECO:0007669"/>
    <property type="project" value="TreeGrafter"/>
</dbReference>
<dbReference type="SUPFAM" id="SSF53850">
    <property type="entry name" value="Periplasmic binding protein-like II"/>
    <property type="match status" value="1"/>
</dbReference>
<dbReference type="InterPro" id="IPR000847">
    <property type="entry name" value="LysR_HTH_N"/>
</dbReference>
<proteinExistence type="inferred from homology"/>
<evidence type="ECO:0000313" key="6">
    <source>
        <dbReference type="EMBL" id="MBB6180997.1"/>
    </source>
</evidence>
<dbReference type="InterPro" id="IPR036390">
    <property type="entry name" value="WH_DNA-bd_sf"/>
</dbReference>
<dbReference type="Pfam" id="PF00126">
    <property type="entry name" value="HTH_1"/>
    <property type="match status" value="1"/>
</dbReference>
<evidence type="ECO:0000256" key="1">
    <source>
        <dbReference type="ARBA" id="ARBA00009437"/>
    </source>
</evidence>
<reference evidence="6 7" key="1">
    <citation type="submission" date="2020-08" db="EMBL/GenBank/DDBJ databases">
        <title>Genomic Encyclopedia of Type Strains, Phase IV (KMG-IV): sequencing the most valuable type-strain genomes for metagenomic binning, comparative biology and taxonomic classification.</title>
        <authorList>
            <person name="Goeker M."/>
        </authorList>
    </citation>
    <scope>NUCLEOTIDE SEQUENCE [LARGE SCALE GENOMIC DNA]</scope>
    <source>
        <strain evidence="6 7">DSM 102134</strain>
    </source>
</reference>
<accession>A0A7W9YZA4</accession>
<evidence type="ECO:0000313" key="7">
    <source>
        <dbReference type="Proteomes" id="UP000535501"/>
    </source>
</evidence>
<keyword evidence="3 6" id="KW-0238">DNA-binding</keyword>
<evidence type="ECO:0000259" key="5">
    <source>
        <dbReference type="PROSITE" id="PS50931"/>
    </source>
</evidence>
<comment type="caution">
    <text evidence="6">The sequence shown here is derived from an EMBL/GenBank/DDBJ whole genome shotgun (WGS) entry which is preliminary data.</text>
</comment>
<dbReference type="SUPFAM" id="SSF46785">
    <property type="entry name" value="Winged helix' DNA-binding domain"/>
    <property type="match status" value="1"/>
</dbReference>
<evidence type="ECO:0000256" key="4">
    <source>
        <dbReference type="ARBA" id="ARBA00023163"/>
    </source>
</evidence>
<dbReference type="RefSeq" id="WP_077547646.1">
    <property type="nucleotide sequence ID" value="NZ_JACHEJ010000007.1"/>
</dbReference>
<dbReference type="Gene3D" id="1.10.10.10">
    <property type="entry name" value="Winged helix-like DNA-binding domain superfamily/Winged helix DNA-binding domain"/>
    <property type="match status" value="1"/>
</dbReference>
<keyword evidence="2" id="KW-0805">Transcription regulation</keyword>